<sequence>MTIRLAVVSTTKDTDRVLQTMQEISGGAVKVVLHFGEKSAQFRASSMSRMKASMATDGHIMQDSTYSGAAEIAFRTDDYYRHRDEFTDHLTRNSAMFKQKSHPLETVDEYHSYFHVLYDTIAREMRDRGVTHVLIFSVPHLGYDTALYHLAKAMGLPVLMVTQALFPNLFFSTSDVGATGLYPADPAAAPYPIAQGEQPQLFYMKGVKQAREEGGSITARAVAELMTYLVLKARWRALNPVYVWRLLAHMRRIYGVFPRWRDPFAAFFHENALAYFDQLASYEEQDIDLSGDYVYVPLQMQPEMTTSSLGGRFRDQAYMIERLADMLPDGVRILVKENPKQGAYMRGPMFFHRLKRIPQVQFLPSYANTHALTANARFVATISGTVGWEALCMGKPVLVFGGAWYRAFPGAVAWREGLRYEDVADVTFTHAALQQAVGALVARCHPGVVDRDYIEIVDGYSDAANVRTVAAQMLGLLQGDIPMTFVGPDSGSSPVM</sequence>
<evidence type="ECO:0000313" key="2">
    <source>
        <dbReference type="Proteomes" id="UP001431784"/>
    </source>
</evidence>
<comment type="caution">
    <text evidence="1">The sequence shown here is derived from an EMBL/GenBank/DDBJ whole genome shotgun (WGS) entry which is preliminary data.</text>
</comment>
<dbReference type="Proteomes" id="UP001431784">
    <property type="component" value="Unassembled WGS sequence"/>
</dbReference>
<reference evidence="1" key="1">
    <citation type="submission" date="2023-02" db="EMBL/GenBank/DDBJ databases">
        <title>Description of Roseinatronobacter alkalisoli sp. nov., an alkaliphilic bacerium isolated from soda soil.</title>
        <authorList>
            <person name="Wei W."/>
        </authorList>
    </citation>
    <scope>NUCLEOTIDE SEQUENCE</scope>
    <source>
        <strain evidence="1">HJB301</strain>
    </source>
</reference>
<protein>
    <recommendedName>
        <fullName evidence="3">Capsule polysaccharide biosynthesis protein</fullName>
    </recommendedName>
</protein>
<proteinExistence type="predicted"/>
<dbReference type="Gene3D" id="3.40.50.2000">
    <property type="entry name" value="Glycogen Phosphorylase B"/>
    <property type="match status" value="1"/>
</dbReference>
<dbReference type="Pfam" id="PF05159">
    <property type="entry name" value="Capsule_synth"/>
    <property type="match status" value="1"/>
</dbReference>
<keyword evidence="2" id="KW-1185">Reference proteome</keyword>
<dbReference type="SUPFAM" id="SSF53756">
    <property type="entry name" value="UDP-Glycosyltransferase/glycogen phosphorylase"/>
    <property type="match status" value="1"/>
</dbReference>
<dbReference type="EMBL" id="JAQZSM010000004">
    <property type="protein sequence ID" value="MDD7970646.1"/>
    <property type="molecule type" value="Genomic_DNA"/>
</dbReference>
<dbReference type="RefSeq" id="WP_274351334.1">
    <property type="nucleotide sequence ID" value="NZ_JAQZSM010000004.1"/>
</dbReference>
<evidence type="ECO:0008006" key="3">
    <source>
        <dbReference type="Google" id="ProtNLM"/>
    </source>
</evidence>
<name>A0ABT5T6B0_9RHOB</name>
<evidence type="ECO:0000313" key="1">
    <source>
        <dbReference type="EMBL" id="MDD7970646.1"/>
    </source>
</evidence>
<organism evidence="1 2">
    <name type="scientific">Roseinatronobacter alkalisoli</name>
    <dbReference type="NCBI Taxonomy" id="3028235"/>
    <lineage>
        <taxon>Bacteria</taxon>
        <taxon>Pseudomonadati</taxon>
        <taxon>Pseudomonadota</taxon>
        <taxon>Alphaproteobacteria</taxon>
        <taxon>Rhodobacterales</taxon>
        <taxon>Paracoccaceae</taxon>
        <taxon>Roseinatronobacter</taxon>
    </lineage>
</organism>
<accession>A0ABT5T6B0</accession>
<dbReference type="InterPro" id="IPR007833">
    <property type="entry name" value="Capsule_polysaccharide_synth"/>
</dbReference>
<gene>
    <name evidence="1" type="ORF">PUT78_06010</name>
</gene>